<sequence>MENPLRTDLFNIKTIRMNNLKIAWRNALRSKLFAAFNILGLALGFAGFILAYLYINRETSYDKWNPNYENIYLVGLSYQGNHTDLTPAALATAIKAKLPEVEEVGRVSYFPWEMPFIHDNGEAIVKDWKMADLSIATMFGVAAHGFSLTEEEHPEANLVTSAIANALFPKLPEREFEPRQIALQSEESGSFPYIHGVAKERGLSNLAYEAIFFKANLAGDNPGDPLQYQTYIQVKPGTDIALLDKKIKEIYKREISQRHHTVTSAFAKGETYLDPLQNLHLRPQHGSNTGYITVWALGILSGVILLLAGINFANLMVAQANKRAKEIGLKKVFGVSRVRLMLQFMGEVLFQCLLAAVLAWGMVVLCRNGLQKWLAYDLAAFAMDGQIAWQLLIAASLTALVSGSYPAMLLSGYHPVTILKGSFQTSHRTAWFRHALLTFQFVIALVFIAGMLILNRQLNYIRDGDKGFEPAQVVYIKNQMLLNNPADFKPFRDRMQAYPGIEYATAATSAPGSIGPAEKEFQYVDEVRKADHLAVDFDYIETMGMEMLQGRSFTEAFAADSTNGAIVNETLVKAFGMQSPIGQTIRGCDADFQIVGVVKDSKMQGFEKLVHPTVYSINNTCGQFKTEILIKIKPGTTRQTLAALERDWKSINRLDGAHFRYEFVDQKYAALHAQQEQLESAFSTFTILSIAIAMMGLFSMSAYSISIRKKEVSIRKVLGASVGQLFVQLNRPFLRIFLVANLIALPLAYLLVDRWLATFAYRITVSWWMFALAGRYGIAHCPAYRCLSIAAGSTG</sequence>
<dbReference type="Pfam" id="PF02687">
    <property type="entry name" value="FtsX"/>
    <property type="match status" value="2"/>
</dbReference>
<proteinExistence type="predicted"/>
<keyword evidence="5 6" id="KW-0472">Membrane</keyword>
<dbReference type="InterPro" id="IPR025857">
    <property type="entry name" value="MacB_PCD"/>
</dbReference>
<evidence type="ECO:0000256" key="2">
    <source>
        <dbReference type="ARBA" id="ARBA00022475"/>
    </source>
</evidence>
<feature type="transmembrane region" description="Helical" evidence="6">
    <location>
        <begin position="733"/>
        <end position="752"/>
    </location>
</feature>
<accession>A0ABQ1LQA6</accession>
<keyword evidence="2" id="KW-1003">Cell membrane</keyword>
<evidence type="ECO:0000313" key="10">
    <source>
        <dbReference type="Proteomes" id="UP000597338"/>
    </source>
</evidence>
<dbReference type="PANTHER" id="PTHR30572">
    <property type="entry name" value="MEMBRANE COMPONENT OF TRANSPORTER-RELATED"/>
    <property type="match status" value="1"/>
</dbReference>
<feature type="domain" description="ABC3 transporter permease C-terminal" evidence="7">
    <location>
        <begin position="299"/>
        <end position="403"/>
    </location>
</feature>
<dbReference type="InterPro" id="IPR003838">
    <property type="entry name" value="ABC3_permease_C"/>
</dbReference>
<dbReference type="InterPro" id="IPR050250">
    <property type="entry name" value="Macrolide_Exporter_MacB"/>
</dbReference>
<feature type="transmembrane region" description="Helical" evidence="6">
    <location>
        <begin position="387"/>
        <end position="411"/>
    </location>
</feature>
<feature type="transmembrane region" description="Helical" evidence="6">
    <location>
        <begin position="291"/>
        <end position="313"/>
    </location>
</feature>
<evidence type="ECO:0000256" key="4">
    <source>
        <dbReference type="ARBA" id="ARBA00022989"/>
    </source>
</evidence>
<gene>
    <name evidence="9" type="ORF">GCM10011386_18040</name>
</gene>
<reference evidence="10" key="1">
    <citation type="journal article" date="2019" name="Int. J. Syst. Evol. Microbiol.">
        <title>The Global Catalogue of Microorganisms (GCM) 10K type strain sequencing project: providing services to taxonomists for standard genome sequencing and annotation.</title>
        <authorList>
            <consortium name="The Broad Institute Genomics Platform"/>
            <consortium name="The Broad Institute Genome Sequencing Center for Infectious Disease"/>
            <person name="Wu L."/>
            <person name="Ma J."/>
        </authorList>
    </citation>
    <scope>NUCLEOTIDE SEQUENCE [LARGE SCALE GENOMIC DNA]</scope>
    <source>
        <strain evidence="10">CGMCC 1.15342</strain>
    </source>
</reference>
<name>A0ABQ1LQA6_9SPHI</name>
<feature type="transmembrane region" description="Helical" evidence="6">
    <location>
        <begin position="431"/>
        <end position="454"/>
    </location>
</feature>
<keyword evidence="3 6" id="KW-0812">Transmembrane</keyword>
<evidence type="ECO:0000259" key="7">
    <source>
        <dbReference type="Pfam" id="PF02687"/>
    </source>
</evidence>
<organism evidence="9 10">
    <name type="scientific">Parapedobacter defluvii</name>
    <dbReference type="NCBI Taxonomy" id="2045106"/>
    <lineage>
        <taxon>Bacteria</taxon>
        <taxon>Pseudomonadati</taxon>
        <taxon>Bacteroidota</taxon>
        <taxon>Sphingobacteriia</taxon>
        <taxon>Sphingobacteriales</taxon>
        <taxon>Sphingobacteriaceae</taxon>
        <taxon>Parapedobacter</taxon>
    </lineage>
</organism>
<feature type="transmembrane region" description="Helical" evidence="6">
    <location>
        <begin position="32"/>
        <end position="55"/>
    </location>
</feature>
<comment type="caution">
    <text evidence="9">The sequence shown here is derived from an EMBL/GenBank/DDBJ whole genome shotgun (WGS) entry which is preliminary data.</text>
</comment>
<dbReference type="Proteomes" id="UP000597338">
    <property type="component" value="Unassembled WGS sequence"/>
</dbReference>
<evidence type="ECO:0000313" key="9">
    <source>
        <dbReference type="EMBL" id="GGC26419.1"/>
    </source>
</evidence>
<evidence type="ECO:0000259" key="8">
    <source>
        <dbReference type="Pfam" id="PF12704"/>
    </source>
</evidence>
<evidence type="ECO:0000256" key="5">
    <source>
        <dbReference type="ARBA" id="ARBA00023136"/>
    </source>
</evidence>
<comment type="subcellular location">
    <subcellularLocation>
        <location evidence="1">Cell membrane</location>
        <topology evidence="1">Multi-pass membrane protein</topology>
    </subcellularLocation>
</comment>
<evidence type="ECO:0000256" key="3">
    <source>
        <dbReference type="ARBA" id="ARBA00022692"/>
    </source>
</evidence>
<dbReference type="EMBL" id="BMIK01000004">
    <property type="protein sequence ID" value="GGC26419.1"/>
    <property type="molecule type" value="Genomic_DNA"/>
</dbReference>
<feature type="transmembrane region" description="Helical" evidence="6">
    <location>
        <begin position="348"/>
        <end position="366"/>
    </location>
</feature>
<dbReference type="Pfam" id="PF12704">
    <property type="entry name" value="MacB_PCD"/>
    <property type="match status" value="2"/>
</dbReference>
<evidence type="ECO:0000256" key="6">
    <source>
        <dbReference type="SAM" id="Phobius"/>
    </source>
</evidence>
<dbReference type="PANTHER" id="PTHR30572:SF18">
    <property type="entry name" value="ABC-TYPE MACROLIDE FAMILY EXPORT SYSTEM PERMEASE COMPONENT 2"/>
    <property type="match status" value="1"/>
</dbReference>
<evidence type="ECO:0000256" key="1">
    <source>
        <dbReference type="ARBA" id="ARBA00004651"/>
    </source>
</evidence>
<feature type="transmembrane region" description="Helical" evidence="6">
    <location>
        <begin position="681"/>
        <end position="705"/>
    </location>
</feature>
<keyword evidence="10" id="KW-1185">Reference proteome</keyword>
<feature type="domain" description="ABC3 transporter permease C-terminal" evidence="7">
    <location>
        <begin position="684"/>
        <end position="773"/>
    </location>
</feature>
<feature type="domain" description="MacB-like periplasmic core" evidence="8">
    <location>
        <begin position="35"/>
        <end position="249"/>
    </location>
</feature>
<protein>
    <submittedName>
        <fullName evidence="9">ABC transporter permease</fullName>
    </submittedName>
</protein>
<feature type="domain" description="MacB-like periplasmic core" evidence="8">
    <location>
        <begin position="446"/>
        <end position="643"/>
    </location>
</feature>
<keyword evidence="4 6" id="KW-1133">Transmembrane helix</keyword>